<dbReference type="InterPro" id="IPR013686">
    <property type="entry name" value="Polypept-transport_assoc_ShlB"/>
</dbReference>
<comment type="similarity">
    <text evidence="2">Belongs to the TPS (TC 1.B.20) family.</text>
</comment>
<gene>
    <name evidence="11" type="ORF">EZ216_20255</name>
</gene>
<dbReference type="PANTHER" id="PTHR34597">
    <property type="entry name" value="SLR1661 PROTEIN"/>
    <property type="match status" value="1"/>
</dbReference>
<dbReference type="GO" id="GO:0046819">
    <property type="term" value="P:protein secretion by the type V secretion system"/>
    <property type="evidence" value="ECO:0007669"/>
    <property type="project" value="TreeGrafter"/>
</dbReference>
<evidence type="ECO:0000256" key="8">
    <source>
        <dbReference type="ARBA" id="ARBA00023237"/>
    </source>
</evidence>
<protein>
    <submittedName>
        <fullName evidence="11">ShlB/FhaC/HecB family hemolysin secretion/activation protein</fullName>
    </submittedName>
</protein>
<comment type="caution">
    <text evidence="11">The sequence shown here is derived from an EMBL/GenBank/DDBJ whole genome shotgun (WGS) entry which is preliminary data.</text>
</comment>
<evidence type="ECO:0000313" key="11">
    <source>
        <dbReference type="EMBL" id="TFY96588.1"/>
    </source>
</evidence>
<dbReference type="InterPro" id="IPR034746">
    <property type="entry name" value="POTRA"/>
</dbReference>
<feature type="chain" id="PRO_5021498501" evidence="9">
    <location>
        <begin position="24"/>
        <end position="564"/>
    </location>
</feature>
<keyword evidence="9" id="KW-0732">Signal</keyword>
<dbReference type="PROSITE" id="PS51257">
    <property type="entry name" value="PROKAR_LIPOPROTEIN"/>
    <property type="match status" value="1"/>
</dbReference>
<keyword evidence="4" id="KW-1134">Transmembrane beta strand</keyword>
<dbReference type="RefSeq" id="WP_135251616.1">
    <property type="nucleotide sequence ID" value="NZ_SMLK01000011.1"/>
</dbReference>
<evidence type="ECO:0000256" key="3">
    <source>
        <dbReference type="ARBA" id="ARBA00022448"/>
    </source>
</evidence>
<dbReference type="EMBL" id="SMLK01000011">
    <property type="protein sequence ID" value="TFY96588.1"/>
    <property type="molecule type" value="Genomic_DNA"/>
</dbReference>
<keyword evidence="5" id="KW-0812">Transmembrane</keyword>
<dbReference type="GO" id="GO:0098046">
    <property type="term" value="C:type V protein secretion system complex"/>
    <property type="evidence" value="ECO:0007669"/>
    <property type="project" value="TreeGrafter"/>
</dbReference>
<proteinExistence type="inferred from homology"/>
<keyword evidence="12" id="KW-1185">Reference proteome</keyword>
<evidence type="ECO:0000256" key="7">
    <source>
        <dbReference type="ARBA" id="ARBA00023136"/>
    </source>
</evidence>
<dbReference type="Gene3D" id="2.40.160.50">
    <property type="entry name" value="membrane protein fhac: a member of the omp85/tpsb transporter family"/>
    <property type="match status" value="1"/>
</dbReference>
<sequence length="564" mass="59438">MTNFKRRPLAALLAALGCTAAIAQTPPDAGTVLREIEQRPRVPLVPIGPPPTISIQGESTKNLAPEAAAATLKLNGVRVTDSTVFPAEELEGLVDASLHGVVSLADVEQAAERITQHYRERGYILARAYVPPQDIADGRIRIAVVEGRYGAIQVANQSRVREATLERYVDRAHLGEVVNEDALNRALLVLREVVHGAPVTATLRPGAETGTSDLIVLVAGEPFVQARVEADNYGGRSTGRYRVGGAVQLNELFGFGDQLEVRVLTSTQGQDYLRLGWSTPLGSSGLRMEASFARSLYSLGGDFAALDASGNADVTGVTFSYPVVRGLGWNVTAQGGAEYKSLEDRVGALGTVARKSTSVLSLGANAERFGDEGDATSGSLRLESGRLNLKDAVSQATDAAGLGTRGSFSKLAFAALHSMPLADRWTFQASISGQSAGKNLDSSEKFSLGGPFGVRAYPVGEATGDSGWVSSAELRYLLAGLSGGVGVTLFGFLDYGSAKLNEDPLPTAAVNRRDLSAAGVGVSLVRPGDYAVRAMYAQRLGSELATSDRRGGRGQLWLQATKSF</sequence>
<organism evidence="11 12">
    <name type="scientific">Ramlibacter humi</name>
    <dbReference type="NCBI Taxonomy" id="2530451"/>
    <lineage>
        <taxon>Bacteria</taxon>
        <taxon>Pseudomonadati</taxon>
        <taxon>Pseudomonadota</taxon>
        <taxon>Betaproteobacteria</taxon>
        <taxon>Burkholderiales</taxon>
        <taxon>Comamonadaceae</taxon>
        <taxon>Ramlibacter</taxon>
    </lineage>
</organism>
<accession>A0A4Z0BFF6</accession>
<dbReference type="PANTHER" id="PTHR34597:SF1">
    <property type="entry name" value="HEME_HEMOPEXIN TRANSPORTER PROTEIN HUXB"/>
    <property type="match status" value="1"/>
</dbReference>
<evidence type="ECO:0000256" key="2">
    <source>
        <dbReference type="ARBA" id="ARBA00009055"/>
    </source>
</evidence>
<dbReference type="Pfam" id="PF03865">
    <property type="entry name" value="ShlB"/>
    <property type="match status" value="1"/>
</dbReference>
<dbReference type="OrthoDB" id="572300at2"/>
<dbReference type="PROSITE" id="PS51779">
    <property type="entry name" value="POTRA"/>
    <property type="match status" value="1"/>
</dbReference>
<dbReference type="InterPro" id="IPR051544">
    <property type="entry name" value="TPS_OM_transporter"/>
</dbReference>
<dbReference type="InterPro" id="IPR005565">
    <property type="entry name" value="Hemolysn_activator_HlyB_C"/>
</dbReference>
<evidence type="ECO:0000256" key="9">
    <source>
        <dbReference type="SAM" id="SignalP"/>
    </source>
</evidence>
<evidence type="ECO:0000256" key="6">
    <source>
        <dbReference type="ARBA" id="ARBA00022927"/>
    </source>
</evidence>
<evidence type="ECO:0000256" key="4">
    <source>
        <dbReference type="ARBA" id="ARBA00022452"/>
    </source>
</evidence>
<dbReference type="Pfam" id="PF08479">
    <property type="entry name" value="POTRA_2"/>
    <property type="match status" value="1"/>
</dbReference>
<reference evidence="11 12" key="1">
    <citation type="submission" date="2019-03" db="EMBL/GenBank/DDBJ databases">
        <title>Ramlibacter sp. 18x22-1, whole genome shotgun sequence.</title>
        <authorList>
            <person name="Zhang X."/>
            <person name="Feng G."/>
            <person name="Zhu H."/>
        </authorList>
    </citation>
    <scope>NUCLEOTIDE SEQUENCE [LARGE SCALE GENOMIC DNA]</scope>
    <source>
        <strain evidence="11 12">18x22-1</strain>
    </source>
</reference>
<evidence type="ECO:0000313" key="12">
    <source>
        <dbReference type="Proteomes" id="UP000297839"/>
    </source>
</evidence>
<name>A0A4Z0BFF6_9BURK</name>
<keyword evidence="6" id="KW-0653">Protein transport</keyword>
<feature type="signal peptide" evidence="9">
    <location>
        <begin position="1"/>
        <end position="23"/>
    </location>
</feature>
<dbReference type="Gene3D" id="3.10.20.310">
    <property type="entry name" value="membrane protein fhac"/>
    <property type="match status" value="1"/>
</dbReference>
<evidence type="ECO:0000256" key="5">
    <source>
        <dbReference type="ARBA" id="ARBA00022692"/>
    </source>
</evidence>
<dbReference type="GO" id="GO:0008320">
    <property type="term" value="F:protein transmembrane transporter activity"/>
    <property type="evidence" value="ECO:0007669"/>
    <property type="project" value="TreeGrafter"/>
</dbReference>
<evidence type="ECO:0000259" key="10">
    <source>
        <dbReference type="PROSITE" id="PS51779"/>
    </source>
</evidence>
<dbReference type="Proteomes" id="UP000297839">
    <property type="component" value="Unassembled WGS sequence"/>
</dbReference>
<keyword evidence="7" id="KW-0472">Membrane</keyword>
<keyword evidence="3" id="KW-0813">Transport</keyword>
<dbReference type="AlphaFoldDB" id="A0A4Z0BFF6"/>
<keyword evidence="8" id="KW-0998">Cell outer membrane</keyword>
<comment type="subcellular location">
    <subcellularLocation>
        <location evidence="1">Cell outer membrane</location>
    </subcellularLocation>
</comment>
<feature type="domain" description="POTRA" evidence="10">
    <location>
        <begin position="72"/>
        <end position="147"/>
    </location>
</feature>
<dbReference type="GO" id="GO:0009279">
    <property type="term" value="C:cell outer membrane"/>
    <property type="evidence" value="ECO:0007669"/>
    <property type="project" value="UniProtKB-SubCell"/>
</dbReference>
<evidence type="ECO:0000256" key="1">
    <source>
        <dbReference type="ARBA" id="ARBA00004442"/>
    </source>
</evidence>